<gene>
    <name evidence="2" type="ORF">M8C21_029112</name>
</gene>
<protein>
    <recommendedName>
        <fullName evidence="4">DUF4378 domain-containing protein</fullName>
    </recommendedName>
</protein>
<feature type="region of interest" description="Disordered" evidence="1">
    <location>
        <begin position="186"/>
        <end position="206"/>
    </location>
</feature>
<dbReference type="PANTHER" id="PTHR33623">
    <property type="entry name" value="OS04G0572500 PROTEIN"/>
    <property type="match status" value="1"/>
</dbReference>
<reference evidence="2" key="1">
    <citation type="submission" date="2022-06" db="EMBL/GenBank/DDBJ databases">
        <title>Uncovering the hologenomic basis of an extraordinary plant invasion.</title>
        <authorList>
            <person name="Bieker V.C."/>
            <person name="Martin M.D."/>
            <person name="Gilbert T."/>
            <person name="Hodgins K."/>
            <person name="Battlay P."/>
            <person name="Petersen B."/>
            <person name="Wilson J."/>
        </authorList>
    </citation>
    <scope>NUCLEOTIDE SEQUENCE</scope>
    <source>
        <strain evidence="2">AA19_3_7</strain>
        <tissue evidence="2">Leaf</tissue>
    </source>
</reference>
<dbReference type="Proteomes" id="UP001206925">
    <property type="component" value="Unassembled WGS sequence"/>
</dbReference>
<keyword evidence="3" id="KW-1185">Reference proteome</keyword>
<sequence>MSSCSSNGFKSYPRRQCCTTVRFLMETDLKGNPTRFPSKRLRRSLADSKLTPKQPSMMQKASDVMIKALKRLQFAGVGVSTPAKLLPRSFSRKLLKHGFWKKNDYHNNNEVKRLTTFGDLIKLEEVATLSSVVNTTTSQDVLLEKEKTNGNRVGVTTVTAIVNNYSDANEDAKKWQVNQDEQFSPVSVMDFPSDNDVDEEDEVSSMSPCKHLNVKGTKISTHKTRVSDRIPQLEPVKLEDRIAQSVLESSTTPFLDFAQEENQIDKKAMALLLLLKSTVPSHPLLKYDAVESLLLDFLIESTREENVSDYDMLQRAKNWMDGQEQEDISINWQCENNRQTYLREIEKGVKWSNYDHQGEKVNVGLEVECEIFASLVNDVLTEFSLQEFD</sequence>
<evidence type="ECO:0000313" key="2">
    <source>
        <dbReference type="EMBL" id="KAI7744662.1"/>
    </source>
</evidence>
<name>A0AAD5CMU2_AMBAR</name>
<accession>A0AAD5CMU2</accession>
<evidence type="ECO:0000256" key="1">
    <source>
        <dbReference type="SAM" id="MobiDB-lite"/>
    </source>
</evidence>
<comment type="caution">
    <text evidence="2">The sequence shown here is derived from an EMBL/GenBank/DDBJ whole genome shotgun (WGS) entry which is preliminary data.</text>
</comment>
<feature type="compositionally biased region" description="Acidic residues" evidence="1">
    <location>
        <begin position="193"/>
        <end position="203"/>
    </location>
</feature>
<proteinExistence type="predicted"/>
<dbReference type="PANTHER" id="PTHR33623:SF4">
    <property type="entry name" value="DUF4378 DOMAIN-CONTAINING PROTEIN"/>
    <property type="match status" value="1"/>
</dbReference>
<evidence type="ECO:0000313" key="3">
    <source>
        <dbReference type="Proteomes" id="UP001206925"/>
    </source>
</evidence>
<organism evidence="2 3">
    <name type="scientific">Ambrosia artemisiifolia</name>
    <name type="common">Common ragweed</name>
    <dbReference type="NCBI Taxonomy" id="4212"/>
    <lineage>
        <taxon>Eukaryota</taxon>
        <taxon>Viridiplantae</taxon>
        <taxon>Streptophyta</taxon>
        <taxon>Embryophyta</taxon>
        <taxon>Tracheophyta</taxon>
        <taxon>Spermatophyta</taxon>
        <taxon>Magnoliopsida</taxon>
        <taxon>eudicotyledons</taxon>
        <taxon>Gunneridae</taxon>
        <taxon>Pentapetalae</taxon>
        <taxon>asterids</taxon>
        <taxon>campanulids</taxon>
        <taxon>Asterales</taxon>
        <taxon>Asteraceae</taxon>
        <taxon>Asteroideae</taxon>
        <taxon>Heliantheae alliance</taxon>
        <taxon>Heliantheae</taxon>
        <taxon>Ambrosia</taxon>
    </lineage>
</organism>
<dbReference type="EMBL" id="JAMZMK010007468">
    <property type="protein sequence ID" value="KAI7744662.1"/>
    <property type="molecule type" value="Genomic_DNA"/>
</dbReference>
<evidence type="ECO:0008006" key="4">
    <source>
        <dbReference type="Google" id="ProtNLM"/>
    </source>
</evidence>
<dbReference type="AlphaFoldDB" id="A0AAD5CMU2"/>